<feature type="region of interest" description="Disordered" evidence="1">
    <location>
        <begin position="50"/>
        <end position="74"/>
    </location>
</feature>
<organism evidence="2 3">
    <name type="scientific">Rugosimonospora acidiphila</name>
    <dbReference type="NCBI Taxonomy" id="556531"/>
    <lineage>
        <taxon>Bacteria</taxon>
        <taxon>Bacillati</taxon>
        <taxon>Actinomycetota</taxon>
        <taxon>Actinomycetes</taxon>
        <taxon>Micromonosporales</taxon>
        <taxon>Micromonosporaceae</taxon>
        <taxon>Rugosimonospora</taxon>
    </lineage>
</organism>
<proteinExistence type="predicted"/>
<protein>
    <submittedName>
        <fullName evidence="2">Uncharacterized protein</fullName>
    </submittedName>
</protein>
<evidence type="ECO:0000313" key="2">
    <source>
        <dbReference type="EMBL" id="GAA5178702.1"/>
    </source>
</evidence>
<gene>
    <name evidence="2" type="ORF">GCM10023322_06490</name>
</gene>
<accession>A0ABP9RJ56</accession>
<name>A0ABP9RJ56_9ACTN</name>
<reference evidence="3" key="1">
    <citation type="journal article" date="2019" name="Int. J. Syst. Evol. Microbiol.">
        <title>The Global Catalogue of Microorganisms (GCM) 10K type strain sequencing project: providing services to taxonomists for standard genome sequencing and annotation.</title>
        <authorList>
            <consortium name="The Broad Institute Genomics Platform"/>
            <consortium name="The Broad Institute Genome Sequencing Center for Infectious Disease"/>
            <person name="Wu L."/>
            <person name="Ma J."/>
        </authorList>
    </citation>
    <scope>NUCLEOTIDE SEQUENCE [LARGE SCALE GENOMIC DNA]</scope>
    <source>
        <strain evidence="3">JCM 18304</strain>
    </source>
</reference>
<evidence type="ECO:0000256" key="1">
    <source>
        <dbReference type="SAM" id="MobiDB-lite"/>
    </source>
</evidence>
<comment type="caution">
    <text evidence="2">The sequence shown here is derived from an EMBL/GenBank/DDBJ whole genome shotgun (WGS) entry which is preliminary data.</text>
</comment>
<sequence length="74" mass="7443">MRTADGHGERVHAGVAYELPCLGGIGAHSGGDVLFYAVLATMAFPAYTTLIPPTPPDSSARPTSPGTATTPGCS</sequence>
<dbReference type="Proteomes" id="UP001501570">
    <property type="component" value="Unassembled WGS sequence"/>
</dbReference>
<keyword evidence="3" id="KW-1185">Reference proteome</keyword>
<feature type="compositionally biased region" description="Polar residues" evidence="1">
    <location>
        <begin position="60"/>
        <end position="74"/>
    </location>
</feature>
<dbReference type="EMBL" id="BAABJQ010000002">
    <property type="protein sequence ID" value="GAA5178702.1"/>
    <property type="molecule type" value="Genomic_DNA"/>
</dbReference>
<evidence type="ECO:0000313" key="3">
    <source>
        <dbReference type="Proteomes" id="UP001501570"/>
    </source>
</evidence>